<accession>A0A1G6DGZ1</accession>
<dbReference type="PANTHER" id="PTHR37958">
    <property type="entry name" value="SODIUM-POTASSIUM/PROTON ANTIPORTER CHAA"/>
    <property type="match status" value="1"/>
</dbReference>
<dbReference type="GO" id="GO:0005886">
    <property type="term" value="C:plasma membrane"/>
    <property type="evidence" value="ECO:0007669"/>
    <property type="project" value="TreeGrafter"/>
</dbReference>
<dbReference type="OrthoDB" id="9787814at2"/>
<keyword evidence="2 5" id="KW-0812">Transmembrane</keyword>
<feature type="transmembrane region" description="Helical" evidence="5">
    <location>
        <begin position="71"/>
        <end position="93"/>
    </location>
</feature>
<feature type="transmembrane region" description="Helical" evidence="5">
    <location>
        <begin position="226"/>
        <end position="243"/>
    </location>
</feature>
<feature type="transmembrane region" description="Helical" evidence="5">
    <location>
        <begin position="139"/>
        <end position="159"/>
    </location>
</feature>
<sequence>MLASIRSEAAFIFGAVSTAIFFTVGASWFDDLSNTPKLIGLFIWVFAAMVWCAFAVVRHADSLAELLGEPYGTLILTISVIGIEVAVISALMLTGNSEPTLARDTMLAVVIIVMNGMVGLSLLIGGLRHKEQTYNLQGARAFLGVLITLATVTLILPRFTTSTTDGSLNVTQSVIFAAITLALYATFLALQTTIHRTYFDQPGDTATATGEAAEHVKHHNLETRSLPYHAVFLILTLLPIVLLSKKLAILIDFGLDAFALPGALGGVLVAIIVLTPEGLAALHAASINQLQRSVNICLGSALATISLTVPAVVVIALMTGTHIELGLDGTEIVLLILTLALSVLTFGATRTNMLQGAVHLVVFFIYFALIFDP</sequence>
<dbReference type="Proteomes" id="UP000199071">
    <property type="component" value="Unassembled WGS sequence"/>
</dbReference>
<name>A0A1G6DGZ1_9HYPH</name>
<dbReference type="PANTHER" id="PTHR37958:SF1">
    <property type="entry name" value="SODIUM-POTASSIUM_PROTON ANTIPORTER CHAA"/>
    <property type="match status" value="1"/>
</dbReference>
<dbReference type="AlphaFoldDB" id="A0A1G6DGZ1"/>
<organism evidence="7 8">
    <name type="scientific">Bauldia litoralis</name>
    <dbReference type="NCBI Taxonomy" id="665467"/>
    <lineage>
        <taxon>Bacteria</taxon>
        <taxon>Pseudomonadati</taxon>
        <taxon>Pseudomonadota</taxon>
        <taxon>Alphaproteobacteria</taxon>
        <taxon>Hyphomicrobiales</taxon>
        <taxon>Kaistiaceae</taxon>
        <taxon>Bauldia</taxon>
    </lineage>
</organism>
<evidence type="ECO:0000256" key="3">
    <source>
        <dbReference type="ARBA" id="ARBA00022989"/>
    </source>
</evidence>
<protein>
    <submittedName>
        <fullName evidence="7">Ca2+:H+ antiporter</fullName>
    </submittedName>
</protein>
<dbReference type="GO" id="GO:0015385">
    <property type="term" value="F:sodium:proton antiporter activity"/>
    <property type="evidence" value="ECO:0007669"/>
    <property type="project" value="TreeGrafter"/>
</dbReference>
<feature type="transmembrane region" description="Helical" evidence="5">
    <location>
        <begin position="171"/>
        <end position="190"/>
    </location>
</feature>
<dbReference type="STRING" id="665467.SAMN02982931_03384"/>
<feature type="transmembrane region" description="Helical" evidence="5">
    <location>
        <begin position="294"/>
        <end position="317"/>
    </location>
</feature>
<proteinExistence type="predicted"/>
<feature type="transmembrane region" description="Helical" evidence="5">
    <location>
        <begin position="263"/>
        <end position="282"/>
    </location>
</feature>
<dbReference type="GO" id="GO:0015386">
    <property type="term" value="F:potassium:proton antiporter activity"/>
    <property type="evidence" value="ECO:0007669"/>
    <property type="project" value="TreeGrafter"/>
</dbReference>
<evidence type="ECO:0000256" key="5">
    <source>
        <dbReference type="SAM" id="Phobius"/>
    </source>
</evidence>
<feature type="domain" description="Sodium/calcium exchanger membrane region" evidence="6">
    <location>
        <begin position="230"/>
        <end position="370"/>
    </location>
</feature>
<feature type="transmembrane region" description="Helical" evidence="5">
    <location>
        <begin position="41"/>
        <end position="59"/>
    </location>
</feature>
<dbReference type="InterPro" id="IPR004837">
    <property type="entry name" value="NaCa_Exmemb"/>
</dbReference>
<dbReference type="InterPro" id="IPR044880">
    <property type="entry name" value="NCX_ion-bd_dom_sf"/>
</dbReference>
<feature type="transmembrane region" description="Helical" evidence="5">
    <location>
        <begin position="105"/>
        <end position="127"/>
    </location>
</feature>
<evidence type="ECO:0000313" key="8">
    <source>
        <dbReference type="Proteomes" id="UP000199071"/>
    </source>
</evidence>
<feature type="transmembrane region" description="Helical" evidence="5">
    <location>
        <begin position="9"/>
        <end position="29"/>
    </location>
</feature>
<keyword evidence="4 5" id="KW-0472">Membrane</keyword>
<dbReference type="Pfam" id="PF01699">
    <property type="entry name" value="Na_Ca_ex"/>
    <property type="match status" value="2"/>
</dbReference>
<dbReference type="Gene3D" id="1.20.1420.30">
    <property type="entry name" value="NCX, central ion-binding region"/>
    <property type="match status" value="1"/>
</dbReference>
<dbReference type="RefSeq" id="WP_090878079.1">
    <property type="nucleotide sequence ID" value="NZ_FMXQ01000007.1"/>
</dbReference>
<evidence type="ECO:0000256" key="4">
    <source>
        <dbReference type="ARBA" id="ARBA00023136"/>
    </source>
</evidence>
<feature type="transmembrane region" description="Helical" evidence="5">
    <location>
        <begin position="329"/>
        <end position="346"/>
    </location>
</feature>
<dbReference type="EMBL" id="FMXQ01000007">
    <property type="protein sequence ID" value="SDB44424.1"/>
    <property type="molecule type" value="Genomic_DNA"/>
</dbReference>
<dbReference type="InterPro" id="IPR052946">
    <property type="entry name" value="Alkaline_pH_Ca-Antiporter"/>
</dbReference>
<evidence type="ECO:0000256" key="2">
    <source>
        <dbReference type="ARBA" id="ARBA00022692"/>
    </source>
</evidence>
<gene>
    <name evidence="7" type="ORF">SAMN02982931_03384</name>
</gene>
<evidence type="ECO:0000256" key="1">
    <source>
        <dbReference type="ARBA" id="ARBA00004141"/>
    </source>
</evidence>
<keyword evidence="8" id="KW-1185">Reference proteome</keyword>
<evidence type="ECO:0000313" key="7">
    <source>
        <dbReference type="EMBL" id="SDB44424.1"/>
    </source>
</evidence>
<feature type="domain" description="Sodium/calcium exchanger membrane region" evidence="6">
    <location>
        <begin position="38"/>
        <end position="192"/>
    </location>
</feature>
<evidence type="ECO:0000259" key="6">
    <source>
        <dbReference type="Pfam" id="PF01699"/>
    </source>
</evidence>
<keyword evidence="3 5" id="KW-1133">Transmembrane helix</keyword>
<comment type="subcellular location">
    <subcellularLocation>
        <location evidence="1">Membrane</location>
        <topology evidence="1">Multi-pass membrane protein</topology>
    </subcellularLocation>
</comment>
<reference evidence="7 8" key="1">
    <citation type="submission" date="2016-10" db="EMBL/GenBank/DDBJ databases">
        <authorList>
            <person name="de Groot N.N."/>
        </authorList>
    </citation>
    <scope>NUCLEOTIDE SEQUENCE [LARGE SCALE GENOMIC DNA]</scope>
    <source>
        <strain evidence="7 8">ATCC 35022</strain>
    </source>
</reference>
<feature type="transmembrane region" description="Helical" evidence="5">
    <location>
        <begin position="353"/>
        <end position="371"/>
    </location>
</feature>